<dbReference type="InterPro" id="IPR013783">
    <property type="entry name" value="Ig-like_fold"/>
</dbReference>
<sequence>MVKPRTRTRQLVSAGIGLVAAALVVTTTVATNSGPASGTTGKGTLKLVAAADTVQVEAWDGNAYVQPSVWLAAYDAAFEFRASHAAYDEPVKLTKTVIRGKKRSTTTAPASIVDGMKGFKDGLRVTLKNKAGKVILDGKRPLCPGGYDRQRVQTDGATGPVYPEFCGGNWFTKGVLYGIERGMAVPAVSDLEFATKGETELTMTMSISKPVADFLGLPDASRTAKQKLIIVDGCPDGGCEGEGEGEMGIMAAHGADDDQAARTVVPRETLEGGENGRGRLPLGGGLGIIKPGKPRKDTLPDLVSLPAWQISTEVDEGGTDRLNFAANEWNAGPAPMVVEGFRRGTSPVMDAYQMFYRDGEQVGIKKTGTMEFHEAPEHNHWHFLDFAKYELVDAKDKVVSTSGKQSWCLAPTDPVDLTVPGATLRPSQTGLESACGEKSALWLRESMPTGWGDTYSQNQTQAFDLSKVKNGTYRIKVTVNPDGNLYEKTRSNNVSYRTITIGGKAGARTVKVPPYQGVDTETWWGEEE</sequence>
<name>A0A1J4N826_9ACTN</name>
<evidence type="ECO:0000256" key="2">
    <source>
        <dbReference type="SAM" id="SignalP"/>
    </source>
</evidence>
<dbReference type="Proteomes" id="UP000033772">
    <property type="component" value="Unassembled WGS sequence"/>
</dbReference>
<evidence type="ECO:0008006" key="5">
    <source>
        <dbReference type="Google" id="ProtNLM"/>
    </source>
</evidence>
<evidence type="ECO:0000313" key="4">
    <source>
        <dbReference type="Proteomes" id="UP000033772"/>
    </source>
</evidence>
<dbReference type="GO" id="GO:0005507">
    <property type="term" value="F:copper ion binding"/>
    <property type="evidence" value="ECO:0007669"/>
    <property type="project" value="InterPro"/>
</dbReference>
<evidence type="ECO:0000256" key="1">
    <source>
        <dbReference type="SAM" id="MobiDB-lite"/>
    </source>
</evidence>
<dbReference type="EMBL" id="JZDQ02000014">
    <property type="protein sequence ID" value="OIJ26633.1"/>
    <property type="molecule type" value="Genomic_DNA"/>
</dbReference>
<evidence type="ECO:0000313" key="3">
    <source>
        <dbReference type="EMBL" id="OIJ26633.1"/>
    </source>
</evidence>
<organism evidence="3 4">
    <name type="scientific">Nocardioides luteus</name>
    <dbReference type="NCBI Taxonomy" id="1844"/>
    <lineage>
        <taxon>Bacteria</taxon>
        <taxon>Bacillati</taxon>
        <taxon>Actinomycetota</taxon>
        <taxon>Actinomycetes</taxon>
        <taxon>Propionibacteriales</taxon>
        <taxon>Nocardioidaceae</taxon>
        <taxon>Nocardioides</taxon>
    </lineage>
</organism>
<feature type="chain" id="PRO_5039290045" description="Lysyl oxidase" evidence="2">
    <location>
        <begin position="31"/>
        <end position="528"/>
    </location>
</feature>
<comment type="caution">
    <text evidence="3">The sequence shown here is derived from an EMBL/GenBank/DDBJ whole genome shotgun (WGS) entry which is preliminary data.</text>
</comment>
<gene>
    <name evidence="3" type="ORF">UG56_011735</name>
</gene>
<keyword evidence="4" id="KW-1185">Reference proteome</keyword>
<accession>A0A1J4N826</accession>
<feature type="signal peptide" evidence="2">
    <location>
        <begin position="1"/>
        <end position="30"/>
    </location>
</feature>
<dbReference type="AlphaFoldDB" id="A0A1J4N826"/>
<dbReference type="InterPro" id="IPR001695">
    <property type="entry name" value="Lysyl_oxidase"/>
</dbReference>
<keyword evidence="2" id="KW-0732">Signal</keyword>
<protein>
    <recommendedName>
        <fullName evidence="5">Lysyl oxidase</fullName>
    </recommendedName>
</protein>
<dbReference type="Pfam" id="PF01186">
    <property type="entry name" value="Lysyl_oxidase"/>
    <property type="match status" value="1"/>
</dbReference>
<dbReference type="STRING" id="1844.UG56_011735"/>
<dbReference type="GO" id="GO:0016641">
    <property type="term" value="F:oxidoreductase activity, acting on the CH-NH2 group of donors, oxygen as acceptor"/>
    <property type="evidence" value="ECO:0007669"/>
    <property type="project" value="InterPro"/>
</dbReference>
<dbReference type="GO" id="GO:0005975">
    <property type="term" value="P:carbohydrate metabolic process"/>
    <property type="evidence" value="ECO:0007669"/>
    <property type="project" value="UniProtKB-ARBA"/>
</dbReference>
<proteinExistence type="predicted"/>
<dbReference type="RefSeq" id="WP_045548305.1">
    <property type="nucleotide sequence ID" value="NZ_JZDQ02000014.1"/>
</dbReference>
<reference evidence="3" key="1">
    <citation type="submission" date="2016-10" db="EMBL/GenBank/DDBJ databases">
        <title>Draft Genome Sequence of Nocardioides luteus Strain BAFB, an Alkane-Degrading Bacterium Isolated from JP-7 Polluted Soil.</title>
        <authorList>
            <person name="Brown L."/>
            <person name="Ruiz O.N."/>
            <person name="Gunasekera T."/>
        </authorList>
    </citation>
    <scope>NUCLEOTIDE SEQUENCE [LARGE SCALE GENOMIC DNA]</scope>
    <source>
        <strain evidence="3">BAFB</strain>
    </source>
</reference>
<dbReference type="Gene3D" id="2.60.40.10">
    <property type="entry name" value="Immunoglobulins"/>
    <property type="match status" value="1"/>
</dbReference>
<feature type="region of interest" description="Disordered" evidence="1">
    <location>
        <begin position="270"/>
        <end position="293"/>
    </location>
</feature>
<dbReference type="OrthoDB" id="914406at2"/>